<evidence type="ECO:0000259" key="1">
    <source>
        <dbReference type="Pfam" id="PF07883"/>
    </source>
</evidence>
<dbReference type="InterPro" id="IPR014710">
    <property type="entry name" value="RmlC-like_jellyroll"/>
</dbReference>
<proteinExistence type="predicted"/>
<reference evidence="2 3" key="1">
    <citation type="journal article" date="2015" name="Nature">
        <title>rRNA introns, odd ribosomes, and small enigmatic genomes across a large radiation of phyla.</title>
        <authorList>
            <person name="Brown C.T."/>
            <person name="Hug L.A."/>
            <person name="Thomas B.C."/>
            <person name="Sharon I."/>
            <person name="Castelle C.J."/>
            <person name="Singh A."/>
            <person name="Wilkins M.J."/>
            <person name="Williams K.H."/>
            <person name="Banfield J.F."/>
        </authorList>
    </citation>
    <scope>NUCLEOTIDE SEQUENCE [LARGE SCALE GENOMIC DNA]</scope>
</reference>
<dbReference type="Pfam" id="PF07883">
    <property type="entry name" value="Cupin_2"/>
    <property type="match status" value="1"/>
</dbReference>
<evidence type="ECO:0000313" key="3">
    <source>
        <dbReference type="Proteomes" id="UP000034120"/>
    </source>
</evidence>
<dbReference type="InterPro" id="IPR013096">
    <property type="entry name" value="Cupin_2"/>
</dbReference>
<gene>
    <name evidence="2" type="ORF">UY57_C0002G0007</name>
</gene>
<sequence length="127" mass="13871">MGSPAEGVKNTKLAPVFSDARGDIFDIAEGTIGHVGMVTFAKGAIRGKHYHKESTQYSYVISGTLKFTVSDIDGENAREYVLEKGDLSTIPPRVIHMYEALSDAVMLDLTTLARTNDGYEKDTVRIS</sequence>
<dbReference type="SUPFAM" id="SSF51182">
    <property type="entry name" value="RmlC-like cupins"/>
    <property type="match status" value="1"/>
</dbReference>
<organism evidence="2 3">
    <name type="scientific">Candidatus Kaiserbacteria bacterium GW2011_GWB1_50_17</name>
    <dbReference type="NCBI Taxonomy" id="1618673"/>
    <lineage>
        <taxon>Bacteria</taxon>
        <taxon>Candidatus Kaiseribacteriota</taxon>
    </lineage>
</organism>
<dbReference type="InterPro" id="IPR011051">
    <property type="entry name" value="RmlC_Cupin_sf"/>
</dbReference>
<protein>
    <submittedName>
        <fullName evidence="2">Cupin 2 conserved barrel domain protein</fullName>
    </submittedName>
</protein>
<dbReference type="Gene3D" id="2.60.120.10">
    <property type="entry name" value="Jelly Rolls"/>
    <property type="match status" value="1"/>
</dbReference>
<feature type="domain" description="Cupin type-2" evidence="1">
    <location>
        <begin position="37"/>
        <end position="107"/>
    </location>
</feature>
<dbReference type="Proteomes" id="UP000034120">
    <property type="component" value="Unassembled WGS sequence"/>
</dbReference>
<accession>A0A0G1WH22</accession>
<dbReference type="EMBL" id="LCQM01000002">
    <property type="protein sequence ID" value="KKW18066.1"/>
    <property type="molecule type" value="Genomic_DNA"/>
</dbReference>
<comment type="caution">
    <text evidence="2">The sequence shown here is derived from an EMBL/GenBank/DDBJ whole genome shotgun (WGS) entry which is preliminary data.</text>
</comment>
<name>A0A0G1WH22_9BACT</name>
<evidence type="ECO:0000313" key="2">
    <source>
        <dbReference type="EMBL" id="KKW18066.1"/>
    </source>
</evidence>
<dbReference type="AlphaFoldDB" id="A0A0G1WH22"/>